<evidence type="ECO:0000313" key="2">
    <source>
        <dbReference type="Proteomes" id="UP000261560"/>
    </source>
</evidence>
<dbReference type="PaxDb" id="30732-ENSOMEP00000017467"/>
<evidence type="ECO:0000313" key="1">
    <source>
        <dbReference type="Ensembl" id="ENSOMEP00000017467.1"/>
    </source>
</evidence>
<organism evidence="1 2">
    <name type="scientific">Oryzias melastigma</name>
    <name type="common">Marine medaka</name>
    <dbReference type="NCBI Taxonomy" id="30732"/>
    <lineage>
        <taxon>Eukaryota</taxon>
        <taxon>Metazoa</taxon>
        <taxon>Chordata</taxon>
        <taxon>Craniata</taxon>
        <taxon>Vertebrata</taxon>
        <taxon>Euteleostomi</taxon>
        <taxon>Actinopterygii</taxon>
        <taxon>Neopterygii</taxon>
        <taxon>Teleostei</taxon>
        <taxon>Neoteleostei</taxon>
        <taxon>Acanthomorphata</taxon>
        <taxon>Ovalentaria</taxon>
        <taxon>Atherinomorphae</taxon>
        <taxon>Beloniformes</taxon>
        <taxon>Adrianichthyidae</taxon>
        <taxon>Oryziinae</taxon>
        <taxon>Oryzias</taxon>
    </lineage>
</organism>
<sequence length="56" mass="6378">MSFCFSARGGIPSKCCFNFFGQQIPEAFVLSIQKTHVRCYSKAFVLVLFFPLSKFC</sequence>
<dbReference type="GO" id="GO:0005576">
    <property type="term" value="C:extracellular region"/>
    <property type="evidence" value="ECO:0007669"/>
    <property type="project" value="InterPro"/>
</dbReference>
<accession>A0A3B3CHZ1</accession>
<dbReference type="InterPro" id="IPR036048">
    <property type="entry name" value="Interleukin_8-like_sf"/>
</dbReference>
<name>A0A3B3CHZ1_ORYME</name>
<dbReference type="Ensembl" id="ENSOMET00000026207.1">
    <property type="protein sequence ID" value="ENSOMEP00000017467.1"/>
    <property type="gene ID" value="ENSOMEG00000019150.1"/>
</dbReference>
<reference evidence="1" key="2">
    <citation type="submission" date="2025-09" db="UniProtKB">
        <authorList>
            <consortium name="Ensembl"/>
        </authorList>
    </citation>
    <scope>IDENTIFICATION</scope>
</reference>
<protein>
    <recommendedName>
        <fullName evidence="3">Chemokine interleukin-8-like domain-containing protein</fullName>
    </recommendedName>
</protein>
<reference evidence="1" key="1">
    <citation type="submission" date="2025-08" db="UniProtKB">
        <authorList>
            <consortium name="Ensembl"/>
        </authorList>
    </citation>
    <scope>IDENTIFICATION</scope>
</reference>
<proteinExistence type="predicted"/>
<dbReference type="GO" id="GO:0006955">
    <property type="term" value="P:immune response"/>
    <property type="evidence" value="ECO:0007669"/>
    <property type="project" value="InterPro"/>
</dbReference>
<dbReference type="GO" id="GO:0008009">
    <property type="term" value="F:chemokine activity"/>
    <property type="evidence" value="ECO:0007669"/>
    <property type="project" value="InterPro"/>
</dbReference>
<dbReference type="Gene3D" id="2.40.50.40">
    <property type="match status" value="1"/>
</dbReference>
<dbReference type="AlphaFoldDB" id="A0A3B3CHZ1"/>
<dbReference type="GeneTree" id="ENSGT00940000180061"/>
<dbReference type="Proteomes" id="UP000261560">
    <property type="component" value="Unplaced"/>
</dbReference>
<evidence type="ECO:0008006" key="3">
    <source>
        <dbReference type="Google" id="ProtNLM"/>
    </source>
</evidence>
<keyword evidence="2" id="KW-1185">Reference proteome</keyword>
<dbReference type="SUPFAM" id="SSF54117">
    <property type="entry name" value="Interleukin 8-like chemokines"/>
    <property type="match status" value="1"/>
</dbReference>